<gene>
    <name evidence="2" type="ORF">CFOL_v3_13007</name>
</gene>
<dbReference type="AlphaFoldDB" id="A0A1Q3BNC0"/>
<evidence type="ECO:0000313" key="3">
    <source>
        <dbReference type="Proteomes" id="UP000187406"/>
    </source>
</evidence>
<comment type="caution">
    <text evidence="2">The sequence shown here is derived from an EMBL/GenBank/DDBJ whole genome shotgun (WGS) entry which is preliminary data.</text>
</comment>
<dbReference type="Pfam" id="PF04801">
    <property type="entry name" value="RPC5"/>
    <property type="match status" value="1"/>
</dbReference>
<feature type="compositionally biased region" description="Polar residues" evidence="1">
    <location>
        <begin position="261"/>
        <end position="275"/>
    </location>
</feature>
<feature type="compositionally biased region" description="Basic and acidic residues" evidence="1">
    <location>
        <begin position="92"/>
        <end position="106"/>
    </location>
</feature>
<sequence length="699" mass="78807">MDLDLDGLDDEKKGSTRAPSRVHRHAPKSTKPVPKPAPRQSSSSPKPESLEPVPKPEFLITDNSLKQDEQDSKPSVIITPKAENGAVDMEIAPEKAEAEEESKGGESMDEDGEEEDMIVREIDVYFTPSIDLNTQLYVLQYPLRPCWRPYELEDRCEEVRVKPASAEVEVDLALDLETNCDADFANKLNMTKQTLSSFWKPPRATGYAVGVLMGNELHLNPVHAVVQLRPTLEHLKSGGLKRKNNTGNVEVSTKLKDTNEVKSSGPSNKQQNMRMESTEQKTDDEESWVALKYQGLGTDFSARYLQRMVAKENSPIDFTMKPYEYVNFLCPGACKKDSTPKGPSRRQLLTEPLEERMKLLLSKEPFFHRFSTLMHFAPDDPTEDVLEVLQQIALLIQGLWTLKPSLSPRKIDFDPLIIDYILLQFSKKPEFSLVNSDIPINRRGDAKRFLETIAVERQICKDWKFKEQTDEVFTKAKQYKDAVEKQKHVWGNIEENVMKIFKNLKSNRSMKNVVSKPGTAGKTGMESSTGTRQSGGGLIGRKMSDETREALPKALKKVFQHYKVCSLQLICQGLRELAVSQASLPKADGRMYVAAANGIDAPQQEFKEVISEVATNIHGLYVLKSSPDYPEYDPLRKVVIDLLRGKEFKAKLKKTEVFSAAKIDLKRDITNNEYNKVMNDLCESKGSVWVLKSGDGSSK</sequence>
<dbReference type="Proteomes" id="UP000187406">
    <property type="component" value="Unassembled WGS sequence"/>
</dbReference>
<keyword evidence="3" id="KW-1185">Reference proteome</keyword>
<dbReference type="InterPro" id="IPR006886">
    <property type="entry name" value="RNA_pol_III_Rpc5"/>
</dbReference>
<dbReference type="PANTHER" id="PTHR12069:SF0">
    <property type="entry name" value="DNA-DIRECTED RNA POLYMERASE III SUBUNIT RPC5"/>
    <property type="match status" value="1"/>
</dbReference>
<dbReference type="EMBL" id="BDDD01000729">
    <property type="protein sequence ID" value="GAV69506.1"/>
    <property type="molecule type" value="Genomic_DNA"/>
</dbReference>
<protein>
    <submittedName>
        <fullName evidence="2">Sin_N domain-containing protein</fullName>
    </submittedName>
</protein>
<evidence type="ECO:0000256" key="1">
    <source>
        <dbReference type="SAM" id="MobiDB-lite"/>
    </source>
</evidence>
<dbReference type="InParanoid" id="A0A1Q3BNC0"/>
<evidence type="ECO:0000313" key="2">
    <source>
        <dbReference type="EMBL" id="GAV69506.1"/>
    </source>
</evidence>
<dbReference type="OrthoDB" id="340681at2759"/>
<name>A0A1Q3BNC0_CEPFO</name>
<feature type="region of interest" description="Disordered" evidence="1">
    <location>
        <begin position="512"/>
        <end position="542"/>
    </location>
</feature>
<dbReference type="GO" id="GO:0042797">
    <property type="term" value="P:tRNA transcription by RNA polymerase III"/>
    <property type="evidence" value="ECO:0007669"/>
    <property type="project" value="TreeGrafter"/>
</dbReference>
<accession>A0A1Q3BNC0</accession>
<organism evidence="2 3">
    <name type="scientific">Cephalotus follicularis</name>
    <name type="common">Albany pitcher plant</name>
    <dbReference type="NCBI Taxonomy" id="3775"/>
    <lineage>
        <taxon>Eukaryota</taxon>
        <taxon>Viridiplantae</taxon>
        <taxon>Streptophyta</taxon>
        <taxon>Embryophyta</taxon>
        <taxon>Tracheophyta</taxon>
        <taxon>Spermatophyta</taxon>
        <taxon>Magnoliopsida</taxon>
        <taxon>eudicotyledons</taxon>
        <taxon>Gunneridae</taxon>
        <taxon>Pentapetalae</taxon>
        <taxon>rosids</taxon>
        <taxon>fabids</taxon>
        <taxon>Oxalidales</taxon>
        <taxon>Cephalotaceae</taxon>
        <taxon>Cephalotus</taxon>
    </lineage>
</organism>
<dbReference type="STRING" id="3775.A0A1Q3BNC0"/>
<dbReference type="PANTHER" id="PTHR12069">
    <property type="entry name" value="DNA-DIRECTED RNA POLYMERASES III 80 KDA POLYPEPTIDE RNA POLYMERASE III SUBUNIT 5"/>
    <property type="match status" value="1"/>
</dbReference>
<feature type="region of interest" description="Disordered" evidence="1">
    <location>
        <begin position="1"/>
        <end position="113"/>
    </location>
</feature>
<proteinExistence type="predicted"/>
<feature type="compositionally biased region" description="Low complexity" evidence="1">
    <location>
        <begin position="41"/>
        <end position="52"/>
    </location>
</feature>
<reference evidence="3" key="1">
    <citation type="submission" date="2016-04" db="EMBL/GenBank/DDBJ databases">
        <title>Cephalotus genome sequencing.</title>
        <authorList>
            <person name="Fukushima K."/>
            <person name="Hasebe M."/>
            <person name="Fang X."/>
        </authorList>
    </citation>
    <scope>NUCLEOTIDE SEQUENCE [LARGE SCALE GENOMIC DNA]</scope>
    <source>
        <strain evidence="3">cv. St1</strain>
    </source>
</reference>
<feature type="region of interest" description="Disordered" evidence="1">
    <location>
        <begin position="256"/>
        <end position="286"/>
    </location>
</feature>
<dbReference type="GO" id="GO:0005666">
    <property type="term" value="C:RNA polymerase III complex"/>
    <property type="evidence" value="ECO:0007669"/>
    <property type="project" value="TreeGrafter"/>
</dbReference>
<dbReference type="FunCoup" id="A0A1Q3BNC0">
    <property type="interactions" value="3002"/>
</dbReference>